<keyword evidence="1" id="KW-0732">Signal</keyword>
<evidence type="ECO:0000256" key="1">
    <source>
        <dbReference type="SAM" id="SignalP"/>
    </source>
</evidence>
<protein>
    <submittedName>
        <fullName evidence="2">Uncharacterized protein</fullName>
    </submittedName>
</protein>
<dbReference type="EMBL" id="JBHSWN010000001">
    <property type="protein sequence ID" value="MFC6792168.1"/>
    <property type="molecule type" value="Genomic_DNA"/>
</dbReference>
<evidence type="ECO:0000313" key="2">
    <source>
        <dbReference type="EMBL" id="MFC6792168.1"/>
    </source>
</evidence>
<accession>A0ABW2BP12</accession>
<feature type="chain" id="PRO_5045693084" evidence="1">
    <location>
        <begin position="29"/>
        <end position="109"/>
    </location>
</feature>
<proteinExistence type="predicted"/>
<evidence type="ECO:0000313" key="3">
    <source>
        <dbReference type="Proteomes" id="UP001596292"/>
    </source>
</evidence>
<feature type="signal peptide" evidence="1">
    <location>
        <begin position="1"/>
        <end position="28"/>
    </location>
</feature>
<sequence>MASPFRMKLSAILVALFPLTLAYGPARAVDCTDFLRMHGMLRQAQAQCAFQSFNPEIVDMARRCYNRVGSGKGAQAIRAGAKEFDYIADLRGKDVTCALIGRSFPMVIR</sequence>
<dbReference type="Proteomes" id="UP001596292">
    <property type="component" value="Unassembled WGS sequence"/>
</dbReference>
<organism evidence="2 3">
    <name type="scientific">Methylobacterium komagatae</name>
    <dbReference type="NCBI Taxonomy" id="374425"/>
    <lineage>
        <taxon>Bacteria</taxon>
        <taxon>Pseudomonadati</taxon>
        <taxon>Pseudomonadota</taxon>
        <taxon>Alphaproteobacteria</taxon>
        <taxon>Hyphomicrobiales</taxon>
        <taxon>Methylobacteriaceae</taxon>
        <taxon>Methylobacterium</taxon>
    </lineage>
</organism>
<keyword evidence="3" id="KW-1185">Reference proteome</keyword>
<name>A0ABW2BP12_9HYPH</name>
<gene>
    <name evidence="2" type="ORF">ACFQE0_22860</name>
</gene>
<reference evidence="3" key="1">
    <citation type="journal article" date="2019" name="Int. J. Syst. Evol. Microbiol.">
        <title>The Global Catalogue of Microorganisms (GCM) 10K type strain sequencing project: providing services to taxonomists for standard genome sequencing and annotation.</title>
        <authorList>
            <consortium name="The Broad Institute Genomics Platform"/>
            <consortium name="The Broad Institute Genome Sequencing Center for Infectious Disease"/>
            <person name="Wu L."/>
            <person name="Ma J."/>
        </authorList>
    </citation>
    <scope>NUCLEOTIDE SEQUENCE [LARGE SCALE GENOMIC DNA]</scope>
    <source>
        <strain evidence="3">CCUG 48316</strain>
    </source>
</reference>
<comment type="caution">
    <text evidence="2">The sequence shown here is derived from an EMBL/GenBank/DDBJ whole genome shotgun (WGS) entry which is preliminary data.</text>
</comment>